<dbReference type="AlphaFoldDB" id="A0A5J5BMA9"/>
<feature type="compositionally biased region" description="Basic and acidic residues" evidence="1">
    <location>
        <begin position="45"/>
        <end position="95"/>
    </location>
</feature>
<evidence type="ECO:0000256" key="1">
    <source>
        <dbReference type="SAM" id="MobiDB-lite"/>
    </source>
</evidence>
<sequence length="109" mass="12914">MIASARSETNPDRYTSINDTMRKIPSRFGGVFPCCQQWWRELAVEGREEERRKEGKMKEGWRQRELEAEGGARRREVLREGHEAQKEGKEKEVQRVRGRGRGRREKGRK</sequence>
<proteinExistence type="predicted"/>
<keyword evidence="3" id="KW-1185">Reference proteome</keyword>
<name>A0A5J5BMA9_9ASTE</name>
<gene>
    <name evidence="2" type="ORF">F0562_021975</name>
</gene>
<evidence type="ECO:0000313" key="3">
    <source>
        <dbReference type="Proteomes" id="UP000325577"/>
    </source>
</evidence>
<accession>A0A5J5BMA9</accession>
<dbReference type="EMBL" id="CM018034">
    <property type="protein sequence ID" value="KAA8543848.1"/>
    <property type="molecule type" value="Genomic_DNA"/>
</dbReference>
<dbReference type="Proteomes" id="UP000325577">
    <property type="component" value="Linkage Group LG11"/>
</dbReference>
<protein>
    <submittedName>
        <fullName evidence="2">Uncharacterized protein</fullName>
    </submittedName>
</protein>
<feature type="region of interest" description="Disordered" evidence="1">
    <location>
        <begin position="45"/>
        <end position="109"/>
    </location>
</feature>
<feature type="compositionally biased region" description="Basic residues" evidence="1">
    <location>
        <begin position="96"/>
        <end position="109"/>
    </location>
</feature>
<reference evidence="2 3" key="1">
    <citation type="submission" date="2019-09" db="EMBL/GenBank/DDBJ databases">
        <title>A chromosome-level genome assembly of the Chinese tupelo Nyssa sinensis.</title>
        <authorList>
            <person name="Yang X."/>
            <person name="Kang M."/>
            <person name="Yang Y."/>
            <person name="Xiong H."/>
            <person name="Wang M."/>
            <person name="Zhang Z."/>
            <person name="Wang Z."/>
            <person name="Wu H."/>
            <person name="Ma T."/>
            <person name="Liu J."/>
            <person name="Xi Z."/>
        </authorList>
    </citation>
    <scope>NUCLEOTIDE SEQUENCE [LARGE SCALE GENOMIC DNA]</scope>
    <source>
        <strain evidence="2">J267</strain>
        <tissue evidence="2">Leaf</tissue>
    </source>
</reference>
<organism evidence="2 3">
    <name type="scientific">Nyssa sinensis</name>
    <dbReference type="NCBI Taxonomy" id="561372"/>
    <lineage>
        <taxon>Eukaryota</taxon>
        <taxon>Viridiplantae</taxon>
        <taxon>Streptophyta</taxon>
        <taxon>Embryophyta</taxon>
        <taxon>Tracheophyta</taxon>
        <taxon>Spermatophyta</taxon>
        <taxon>Magnoliopsida</taxon>
        <taxon>eudicotyledons</taxon>
        <taxon>Gunneridae</taxon>
        <taxon>Pentapetalae</taxon>
        <taxon>asterids</taxon>
        <taxon>Cornales</taxon>
        <taxon>Nyssaceae</taxon>
        <taxon>Nyssa</taxon>
    </lineage>
</organism>
<evidence type="ECO:0000313" key="2">
    <source>
        <dbReference type="EMBL" id="KAA8543848.1"/>
    </source>
</evidence>